<sequence>ILFFWRFCACSSVILCTLAFFCKTSSVFRVLPSNEYGARLFCLFLLVAALELSIV</sequence>
<name>A0ACC3T828_LIPKO</name>
<reference evidence="2" key="1">
    <citation type="journal article" date="2024" name="Front. Bioeng. Biotechnol.">
        <title>Genome-scale model development and genomic sequencing of the oleaginous clade Lipomyces.</title>
        <authorList>
            <person name="Czajka J.J."/>
            <person name="Han Y."/>
            <person name="Kim J."/>
            <person name="Mondo S.J."/>
            <person name="Hofstad B.A."/>
            <person name="Robles A."/>
            <person name="Haridas S."/>
            <person name="Riley R."/>
            <person name="LaButti K."/>
            <person name="Pangilinan J."/>
            <person name="Andreopoulos W."/>
            <person name="Lipzen A."/>
            <person name="Yan J."/>
            <person name="Wang M."/>
            <person name="Ng V."/>
            <person name="Grigoriev I.V."/>
            <person name="Spatafora J.W."/>
            <person name="Magnuson J.K."/>
            <person name="Baker S.E."/>
            <person name="Pomraning K.R."/>
        </authorList>
    </citation>
    <scope>NUCLEOTIDE SEQUENCE [LARGE SCALE GENOMIC DNA]</scope>
    <source>
        <strain evidence="2">CBS 7786</strain>
    </source>
</reference>
<accession>A0ACC3T828</accession>
<organism evidence="1 2">
    <name type="scientific">Lipomyces kononenkoae</name>
    <name type="common">Yeast</name>
    <dbReference type="NCBI Taxonomy" id="34357"/>
    <lineage>
        <taxon>Eukaryota</taxon>
        <taxon>Fungi</taxon>
        <taxon>Dikarya</taxon>
        <taxon>Ascomycota</taxon>
        <taxon>Saccharomycotina</taxon>
        <taxon>Lipomycetes</taxon>
        <taxon>Lipomycetales</taxon>
        <taxon>Lipomycetaceae</taxon>
        <taxon>Lipomyces</taxon>
    </lineage>
</organism>
<comment type="caution">
    <text evidence="1">The sequence shown here is derived from an EMBL/GenBank/DDBJ whole genome shotgun (WGS) entry which is preliminary data.</text>
</comment>
<protein>
    <submittedName>
        <fullName evidence="1">Uncharacterized protein</fullName>
    </submittedName>
</protein>
<proteinExistence type="predicted"/>
<gene>
    <name evidence="1" type="ORF">V1525DRAFT_395967</name>
</gene>
<keyword evidence="2" id="KW-1185">Reference proteome</keyword>
<feature type="non-terminal residue" evidence="1">
    <location>
        <position position="1"/>
    </location>
</feature>
<dbReference type="EMBL" id="MU971341">
    <property type="protein sequence ID" value="KAK9240093.1"/>
    <property type="molecule type" value="Genomic_DNA"/>
</dbReference>
<evidence type="ECO:0000313" key="2">
    <source>
        <dbReference type="Proteomes" id="UP001433508"/>
    </source>
</evidence>
<dbReference type="Proteomes" id="UP001433508">
    <property type="component" value="Unassembled WGS sequence"/>
</dbReference>
<evidence type="ECO:0000313" key="1">
    <source>
        <dbReference type="EMBL" id="KAK9240093.1"/>
    </source>
</evidence>